<protein>
    <submittedName>
        <fullName evidence="1">Kinase-like domain-containing protein</fullName>
    </submittedName>
</protein>
<dbReference type="Gene3D" id="3.30.200.20">
    <property type="entry name" value="Phosphorylase Kinase, domain 1"/>
    <property type="match status" value="1"/>
</dbReference>
<name>A0AAD6VTR9_9AGAR</name>
<reference evidence="1" key="1">
    <citation type="submission" date="2023-03" db="EMBL/GenBank/DDBJ databases">
        <title>Massive genome expansion in bonnet fungi (Mycena s.s.) driven by repeated elements and novel gene families across ecological guilds.</title>
        <authorList>
            <consortium name="Lawrence Berkeley National Laboratory"/>
            <person name="Harder C.B."/>
            <person name="Miyauchi S."/>
            <person name="Viragh M."/>
            <person name="Kuo A."/>
            <person name="Thoen E."/>
            <person name="Andreopoulos B."/>
            <person name="Lu D."/>
            <person name="Skrede I."/>
            <person name="Drula E."/>
            <person name="Henrissat B."/>
            <person name="Morin E."/>
            <person name="Kohler A."/>
            <person name="Barry K."/>
            <person name="LaButti K."/>
            <person name="Morin E."/>
            <person name="Salamov A."/>
            <person name="Lipzen A."/>
            <person name="Mereny Z."/>
            <person name="Hegedus B."/>
            <person name="Baldrian P."/>
            <person name="Stursova M."/>
            <person name="Weitz H."/>
            <person name="Taylor A."/>
            <person name="Grigoriev I.V."/>
            <person name="Nagy L.G."/>
            <person name="Martin F."/>
            <person name="Kauserud H."/>
        </authorList>
    </citation>
    <scope>NUCLEOTIDE SEQUENCE</scope>
    <source>
        <strain evidence="1">9144</strain>
    </source>
</reference>
<evidence type="ECO:0000313" key="1">
    <source>
        <dbReference type="EMBL" id="KAJ7221631.1"/>
    </source>
</evidence>
<dbReference type="SUPFAM" id="SSF56112">
    <property type="entry name" value="Protein kinase-like (PK-like)"/>
    <property type="match status" value="1"/>
</dbReference>
<accession>A0AAD6VTR9</accession>
<proteinExistence type="predicted"/>
<dbReference type="AlphaFoldDB" id="A0AAD6VTR9"/>
<gene>
    <name evidence="1" type="ORF">GGX14DRAFT_430486</name>
</gene>
<dbReference type="Gene3D" id="3.90.1200.10">
    <property type="match status" value="1"/>
</dbReference>
<evidence type="ECO:0000313" key="2">
    <source>
        <dbReference type="Proteomes" id="UP001219525"/>
    </source>
</evidence>
<dbReference type="InterPro" id="IPR011009">
    <property type="entry name" value="Kinase-like_dom_sf"/>
</dbReference>
<dbReference type="GO" id="GO:0016301">
    <property type="term" value="F:kinase activity"/>
    <property type="evidence" value="ECO:0007669"/>
    <property type="project" value="UniProtKB-KW"/>
</dbReference>
<organism evidence="1 2">
    <name type="scientific">Mycena pura</name>
    <dbReference type="NCBI Taxonomy" id="153505"/>
    <lineage>
        <taxon>Eukaryota</taxon>
        <taxon>Fungi</taxon>
        <taxon>Dikarya</taxon>
        <taxon>Basidiomycota</taxon>
        <taxon>Agaricomycotina</taxon>
        <taxon>Agaricomycetes</taxon>
        <taxon>Agaricomycetidae</taxon>
        <taxon>Agaricales</taxon>
        <taxon>Marasmiineae</taxon>
        <taxon>Mycenaceae</taxon>
        <taxon>Mycena</taxon>
    </lineage>
</organism>
<sequence>MFDFSLYLASQLALTPADFRVDVLTGGLTNSTVRATFVSPVYPFNSQQPMASVVLKHAPYVASDPDQPMSVYQQTIEANALRYLAGRHDVQDLMRQFLNLEIPRLVHHDDTANVIWITDLGVSQTLEKFLATPGLSSTAVRELANTLGTFSARFWDLTARPSPEVIAAFERPVGPDSPAFFLVSTAHSIMSKRAVPDADTLSARIGTVMKAKEGIEPCLGMVDFWPGSILIRADGSLGLVDWEYFGLSTPGAEIGMLVAHLHLIISNHVREPEVCAATRTFISAFLDSYAAHAAPTSMYFKRQALVSYGREMVTALEFFATDLDEETKGRVLNAGVRTLRAAAASESEMDRASVDVSIAHMRDGSLQ</sequence>
<keyword evidence="1" id="KW-0418">Kinase</keyword>
<dbReference type="Proteomes" id="UP001219525">
    <property type="component" value="Unassembled WGS sequence"/>
</dbReference>
<dbReference type="EMBL" id="JARJCW010000008">
    <property type="protein sequence ID" value="KAJ7221631.1"/>
    <property type="molecule type" value="Genomic_DNA"/>
</dbReference>
<keyword evidence="1" id="KW-0808">Transferase</keyword>
<comment type="caution">
    <text evidence="1">The sequence shown here is derived from an EMBL/GenBank/DDBJ whole genome shotgun (WGS) entry which is preliminary data.</text>
</comment>
<keyword evidence="2" id="KW-1185">Reference proteome</keyword>